<accession>K0IL02</accession>
<feature type="region of interest" description="Disordered" evidence="5">
    <location>
        <begin position="1"/>
        <end position="23"/>
    </location>
</feature>
<evidence type="ECO:0000313" key="7">
    <source>
        <dbReference type="Proteomes" id="UP000008037"/>
    </source>
</evidence>
<dbReference type="PIRSF" id="PIRSF016210">
    <property type="entry name" value="UCP016210"/>
    <property type="match status" value="1"/>
</dbReference>
<evidence type="ECO:0000313" key="6">
    <source>
        <dbReference type="EMBL" id="AFU59237.1"/>
    </source>
</evidence>
<dbReference type="HOGENOM" id="CLU_056464_1_0_2"/>
<proteinExistence type="predicted"/>
<dbReference type="Gene3D" id="3.40.630.50">
    <property type="entry name" value="AF0625-like"/>
    <property type="match status" value="1"/>
</dbReference>
<evidence type="ECO:0000256" key="3">
    <source>
        <dbReference type="ARBA" id="ARBA00022833"/>
    </source>
</evidence>
<dbReference type="PATRIC" id="fig|1237085.11.peg.2286"/>
<dbReference type="InterPro" id="IPR007508">
    <property type="entry name" value="DtdA"/>
</dbReference>
<dbReference type="STRING" id="1237085.Ngar_c23110"/>
<evidence type="ECO:0000256" key="1">
    <source>
        <dbReference type="ARBA" id="ARBA00022723"/>
    </source>
</evidence>
<dbReference type="SUPFAM" id="SSF142535">
    <property type="entry name" value="AF0625-like"/>
    <property type="match status" value="1"/>
</dbReference>
<keyword evidence="2 6" id="KW-0378">Hydrolase</keyword>
<dbReference type="Gene3D" id="3.40.50.10700">
    <property type="entry name" value="AF0625-like"/>
    <property type="match status" value="1"/>
</dbReference>
<dbReference type="BioCyc" id="CNIT1237085:G1324-2309-MONOMER"/>
<protein>
    <recommendedName>
        <fullName evidence="4">D-tyrosyl-tRNA(Tyr) deacylase</fullName>
    </recommendedName>
</protein>
<dbReference type="GO" id="GO:0051499">
    <property type="term" value="F:D-aminoacyl-tRNA deacylase activity"/>
    <property type="evidence" value="ECO:0007669"/>
    <property type="project" value="InterPro"/>
</dbReference>
<evidence type="ECO:0000256" key="2">
    <source>
        <dbReference type="ARBA" id="ARBA00022801"/>
    </source>
</evidence>
<dbReference type="InParanoid" id="K0IL02"/>
<dbReference type="EMBL" id="CP002408">
    <property type="protein sequence ID" value="AFU59237.1"/>
    <property type="molecule type" value="Genomic_DNA"/>
</dbReference>
<gene>
    <name evidence="6" type="ordered locus">Ngar_c23110</name>
</gene>
<dbReference type="InterPro" id="IPR018033">
    <property type="entry name" value="Deacylase_DtdA_archaea"/>
</dbReference>
<keyword evidence="1" id="KW-0479">Metal-binding</keyword>
<dbReference type="GO" id="GO:0046872">
    <property type="term" value="F:metal ion binding"/>
    <property type="evidence" value="ECO:0007669"/>
    <property type="project" value="UniProtKB-KW"/>
</dbReference>
<reference evidence="6 7" key="1">
    <citation type="journal article" date="2012" name="Environ. Microbiol.">
        <title>The genome of the ammonia-oxidizing Candidatus Nitrososphaera gargensis: insights into metabolic versatility and environmental adaptations.</title>
        <authorList>
            <person name="Spang A."/>
            <person name="Poehlein A."/>
            <person name="Offre P."/>
            <person name="Zumbragel S."/>
            <person name="Haider S."/>
            <person name="Rychlik N."/>
            <person name="Nowka B."/>
            <person name="Schmeisser C."/>
            <person name="Lebedeva E.V."/>
            <person name="Rattei T."/>
            <person name="Bohm C."/>
            <person name="Schmid M."/>
            <person name="Galushko A."/>
            <person name="Hatzenpichler R."/>
            <person name="Weinmaier T."/>
            <person name="Daniel R."/>
            <person name="Schleper C."/>
            <person name="Spieck E."/>
            <person name="Streit W."/>
            <person name="Wagner M."/>
        </authorList>
    </citation>
    <scope>NUCLEOTIDE SEQUENCE [LARGE SCALE GENOMIC DNA]</scope>
    <source>
        <strain evidence="7">Ga9.2</strain>
    </source>
</reference>
<name>K0IL02_NITGG</name>
<dbReference type="PANTHER" id="PTHR34667">
    <property type="entry name" value="D-AMINOACYL-TRNA DEACYLASE"/>
    <property type="match status" value="1"/>
</dbReference>
<organism evidence="6 7">
    <name type="scientific">Nitrososphaera gargensis (strain Ga9.2)</name>
    <dbReference type="NCBI Taxonomy" id="1237085"/>
    <lineage>
        <taxon>Archaea</taxon>
        <taxon>Nitrososphaerota</taxon>
        <taxon>Nitrososphaeria</taxon>
        <taxon>Nitrososphaerales</taxon>
        <taxon>Nitrososphaeraceae</taxon>
        <taxon>Nitrososphaera</taxon>
    </lineage>
</organism>
<dbReference type="KEGG" id="nga:Ngar_c23110"/>
<keyword evidence="7" id="KW-1185">Reference proteome</keyword>
<dbReference type="GO" id="GO:0019478">
    <property type="term" value="P:D-amino acid catabolic process"/>
    <property type="evidence" value="ECO:0007669"/>
    <property type="project" value="InterPro"/>
</dbReference>
<dbReference type="FunCoup" id="K0IL02">
    <property type="interactions" value="8"/>
</dbReference>
<evidence type="ECO:0000256" key="4">
    <source>
        <dbReference type="ARBA" id="ARBA00033425"/>
    </source>
</evidence>
<dbReference type="RefSeq" id="WP_015019772.1">
    <property type="nucleotide sequence ID" value="NC_018719.1"/>
</dbReference>
<dbReference type="GeneID" id="13796174"/>
<dbReference type="OrthoDB" id="9863at2157"/>
<dbReference type="AlphaFoldDB" id="K0IL02"/>
<dbReference type="Pfam" id="PF04414">
    <property type="entry name" value="tRNA_deacylase"/>
    <property type="match status" value="1"/>
</dbReference>
<keyword evidence="3" id="KW-0862">Zinc</keyword>
<evidence type="ECO:0000256" key="5">
    <source>
        <dbReference type="SAM" id="MobiDB-lite"/>
    </source>
</evidence>
<dbReference type="Proteomes" id="UP000008037">
    <property type="component" value="Chromosome"/>
</dbReference>
<sequence>MADYLKNSAGFASDDDGKSYRSPRHKNVQLHVASGSLLTLEDLDRDYPDASSFIFLSKHRSDSQIPTLTCHCTGNFADNSYGGNPREIAISYPSLQKGYLKAITAARHKVPEYDIIIEATHHGPTSLKKPILFVELGSSEKQWGDRNAAGVICETLLGLLDRGIERCNKVGIALGGTHYPTKFNKLLLESEFGLAAVASKHNLEAIDEQMLDQMIEKSVEKVTHIVVDGKGLGSQKDRIIKMAEKTGLGIHKV</sequence>
<dbReference type="PANTHER" id="PTHR34667:SF1">
    <property type="entry name" value="D-AMINOACYL-TRNA DEACYLASE"/>
    <property type="match status" value="1"/>
</dbReference>